<evidence type="ECO:0000256" key="5">
    <source>
        <dbReference type="ARBA" id="ARBA00023027"/>
    </source>
</evidence>
<dbReference type="InterPro" id="IPR045024">
    <property type="entry name" value="NDH-2"/>
</dbReference>
<dbReference type="Proteomes" id="UP000298860">
    <property type="component" value="Unassembled WGS sequence"/>
</dbReference>
<organism evidence="8 9">
    <name type="scientific">Gandjariella thermophila</name>
    <dbReference type="NCBI Taxonomy" id="1931992"/>
    <lineage>
        <taxon>Bacteria</taxon>
        <taxon>Bacillati</taxon>
        <taxon>Actinomycetota</taxon>
        <taxon>Actinomycetes</taxon>
        <taxon>Pseudonocardiales</taxon>
        <taxon>Pseudonocardiaceae</taxon>
        <taxon>Gandjariella</taxon>
    </lineage>
</organism>
<dbReference type="Gene3D" id="3.50.50.100">
    <property type="match status" value="1"/>
</dbReference>
<gene>
    <name evidence="8" type="primary">ndh_2</name>
    <name evidence="8" type="ORF">GTS_52140</name>
</gene>
<evidence type="ECO:0000256" key="3">
    <source>
        <dbReference type="ARBA" id="ARBA00022827"/>
    </source>
</evidence>
<keyword evidence="9" id="KW-1185">Reference proteome</keyword>
<feature type="domain" description="FAD/NAD(P)-binding" evidence="7">
    <location>
        <begin position="2"/>
        <end position="320"/>
    </location>
</feature>
<dbReference type="SUPFAM" id="SSF51905">
    <property type="entry name" value="FAD/NAD(P)-binding domain"/>
    <property type="match status" value="1"/>
</dbReference>
<dbReference type="PANTHER" id="PTHR43706">
    <property type="entry name" value="NADH DEHYDROGENASE"/>
    <property type="match status" value="1"/>
</dbReference>
<keyword evidence="5" id="KW-0520">NAD</keyword>
<dbReference type="Pfam" id="PF07992">
    <property type="entry name" value="Pyr_redox_2"/>
    <property type="match status" value="1"/>
</dbReference>
<dbReference type="PANTHER" id="PTHR43706:SF45">
    <property type="entry name" value="NADH DEHYDROGENASE-LIKE PROTEIN RV1812C"/>
    <property type="match status" value="1"/>
</dbReference>
<feature type="compositionally biased region" description="Basic and acidic residues" evidence="6">
    <location>
        <begin position="439"/>
        <end position="454"/>
    </location>
</feature>
<name>A0A4D4JA84_9PSEU</name>
<proteinExistence type="inferred from homology"/>
<keyword evidence="3" id="KW-0274">FAD</keyword>
<dbReference type="EMBL" id="BJFL01000047">
    <property type="protein sequence ID" value="GDY33581.1"/>
    <property type="molecule type" value="Genomic_DNA"/>
</dbReference>
<evidence type="ECO:0000256" key="2">
    <source>
        <dbReference type="ARBA" id="ARBA00022630"/>
    </source>
</evidence>
<dbReference type="InterPro" id="IPR023753">
    <property type="entry name" value="FAD/NAD-binding_dom"/>
</dbReference>
<evidence type="ECO:0000256" key="6">
    <source>
        <dbReference type="SAM" id="MobiDB-lite"/>
    </source>
</evidence>
<protein>
    <submittedName>
        <fullName evidence="8">NADH dehydrogenase</fullName>
    </submittedName>
</protein>
<comment type="similarity">
    <text evidence="1">Belongs to the NADH dehydrogenase family.</text>
</comment>
<keyword evidence="4" id="KW-0560">Oxidoreductase</keyword>
<evidence type="ECO:0000313" key="8">
    <source>
        <dbReference type="EMBL" id="GDY33581.1"/>
    </source>
</evidence>
<evidence type="ECO:0000259" key="7">
    <source>
        <dbReference type="Pfam" id="PF07992"/>
    </source>
</evidence>
<comment type="caution">
    <text evidence="8">The sequence shown here is derived from an EMBL/GenBank/DDBJ whole genome shotgun (WGS) entry which is preliminary data.</text>
</comment>
<reference evidence="9" key="1">
    <citation type="submission" date="2019-04" db="EMBL/GenBank/DDBJ databases">
        <title>Draft genome sequence of Pseudonocardiaceae bacterium SL3-2-4.</title>
        <authorList>
            <person name="Ningsih F."/>
            <person name="Yokota A."/>
            <person name="Sakai Y."/>
            <person name="Nanatani K."/>
            <person name="Yabe S."/>
            <person name="Oetari A."/>
            <person name="Sjamsuridzal W."/>
        </authorList>
    </citation>
    <scope>NUCLEOTIDE SEQUENCE [LARGE SCALE GENOMIC DNA]</scope>
    <source>
        <strain evidence="9">SL3-2-4</strain>
    </source>
</reference>
<accession>A0A4D4JA84</accession>
<evidence type="ECO:0000313" key="9">
    <source>
        <dbReference type="Proteomes" id="UP000298860"/>
    </source>
</evidence>
<evidence type="ECO:0000256" key="4">
    <source>
        <dbReference type="ARBA" id="ARBA00023002"/>
    </source>
</evidence>
<keyword evidence="2" id="KW-0285">Flavoprotein</keyword>
<dbReference type="InterPro" id="IPR036188">
    <property type="entry name" value="FAD/NAD-bd_sf"/>
</dbReference>
<sequence length="454" mass="49234">MGTGFAGYHCLRRLEKLLPEDAAELVAVNPADYMLYVPLLPEVAAGILDPRQVAVPVRGKLRRTRFLLGTVTSVDVAERTCTMVDTEGDERCVDWDYLVLACGAVTRLLSIPGVAEHAKGFKSIAESIYLRDHVLRQLELAEQTDDPDERAARTTFVVVGAGYTGTEVVTQGQLLTRDALPHYPGLADTGARWILIDVADRVLPGLNERLSGPALKVLRRRGVDVRLSTSVSEVTPTCARLTDGSEIPTHTVVWCVGVRPDPLIGALNLETTKGRLTVDEYLTVPGHERMYAIGDAAAVPDLTRPGEITPMTAQHAQRQGKAAARNLAAALGYGGRRPYRHRDLGFTVDLGGMQAVADPLHVPITGPVAKAITRAYYLLVLPWGRLRVLADWITEALGPRRLVEFGLVPERGISLTEADRLPAIHGASPAIQQDGRQPAGEEARGEQESTARRG</sequence>
<evidence type="ECO:0000256" key="1">
    <source>
        <dbReference type="ARBA" id="ARBA00005272"/>
    </source>
</evidence>
<dbReference type="AlphaFoldDB" id="A0A4D4JA84"/>
<dbReference type="GO" id="GO:0003954">
    <property type="term" value="F:NADH dehydrogenase activity"/>
    <property type="evidence" value="ECO:0007669"/>
    <property type="project" value="InterPro"/>
</dbReference>
<feature type="region of interest" description="Disordered" evidence="6">
    <location>
        <begin position="427"/>
        <end position="454"/>
    </location>
</feature>